<dbReference type="OMA" id="HCLFWVG"/>
<dbReference type="GO" id="GO:0055120">
    <property type="term" value="C:striated muscle dense body"/>
    <property type="evidence" value="ECO:0007669"/>
    <property type="project" value="TreeGrafter"/>
</dbReference>
<keyword evidence="4" id="KW-0472">Membrane</keyword>
<reference evidence="6" key="1">
    <citation type="submission" date="2020-12" db="UniProtKB">
        <authorList>
            <consortium name="WormBaseParasite"/>
        </authorList>
    </citation>
    <scope>IDENTIFICATION</scope>
    <source>
        <strain evidence="6">MHco3</strain>
    </source>
</reference>
<dbReference type="InterPro" id="IPR002591">
    <property type="entry name" value="Phosphodiest/P_Trfase"/>
</dbReference>
<keyword evidence="5" id="KW-1185">Reference proteome</keyword>
<proteinExistence type="predicted"/>
<dbReference type="Gene3D" id="3.40.720.10">
    <property type="entry name" value="Alkaline Phosphatase, subunit A"/>
    <property type="match status" value="1"/>
</dbReference>
<dbReference type="WBParaSite" id="HCON_00146810-00001">
    <property type="protein sequence ID" value="HCON_00146810-00001"/>
    <property type="gene ID" value="HCON_00146810"/>
</dbReference>
<dbReference type="InterPro" id="IPR017850">
    <property type="entry name" value="Alkaline_phosphatase_core_sf"/>
</dbReference>
<keyword evidence="4" id="KW-1133">Transmembrane helix</keyword>
<dbReference type="PANTHER" id="PTHR10151">
    <property type="entry name" value="ECTONUCLEOTIDE PYROPHOSPHATASE/PHOSPHODIESTERASE"/>
    <property type="match status" value="1"/>
</dbReference>
<dbReference type="CDD" id="cd16018">
    <property type="entry name" value="Enpp"/>
    <property type="match status" value="1"/>
</dbReference>
<keyword evidence="1" id="KW-0378">Hydrolase</keyword>
<protein>
    <submittedName>
        <fullName evidence="6">Ectonucleotide pyrophosphatase/phosphodiesterase family member 1</fullName>
    </submittedName>
</protein>
<sequence>MRNASFDQIPDEQTPMVTEETTTKNNGAIPSMEPAKAGYQKSALPSDRRFSHLLVLLMMVFVMSLLCVILGVVMAVKLVQMDQQIDEAQIQLPRTIKKTLNDLQIPIRSDHLIKPPELTWPPLPGDTLTQAEIIRKIDPASIVGTGREKTLFSRKECPKQCSREDFSSPPLVVLSMDGFAREYLDRYSLDSLSYVAKCGATAERVFPPFPSRTFPSHYTMVTGLYPESHGIVDNNIYDPLISDQMESMKKVDREGFYKGDPIWNIYKRHGGKTACLFWPGCAFNVSGSRPDISLPYNKDLPFRNRFDMILNWLLQPKESRPGLITAYLDQPDSAGHYQVDEQDIKAQLTQLDDNLRYLIGRLDSAGILPCINLVIVSDHGMQKMNNTQYFSELLPDSGVIAASGVIGRIHKYKSTATVDQLMKPFTCEKGDRWKVYSRDSMPTRKHYQKTPRVGDVIVQGEPGTSFYPDPSKDFHLSGDHGYDFINPSMQTVFFAMGPSIKKGVVVPAFQNIEYLNLFLDLLGLPQNVPNNGTVGLLDGVLAHPPPRLPEFYFPILECLNVGPPIASSCHACSTEELAWITFKLACPFPKQELLQISSKSAYCVQNYCEKMLIVGGGKNAPVAVYETLKRGATRSPSSCHFVNSKYGSICSKHMYSSGLTSKSLSADEHSGFANISTIEIPWKSKFVTDVLDPLNEYTQSLAERMTQVISITGTAFDFDYNGIADDRPSYAPSHLYRILITCSGPWSHDGTSCMQPSDLMTLSFIFPHIDGDINCLTKEDLLLEYTARLLDVELISGLRFSFPNIPHEQTLRLKTHINTKLW</sequence>
<feature type="transmembrane region" description="Helical" evidence="4">
    <location>
        <begin position="53"/>
        <end position="76"/>
    </location>
</feature>
<evidence type="ECO:0000256" key="1">
    <source>
        <dbReference type="ARBA" id="ARBA00022801"/>
    </source>
</evidence>
<dbReference type="Proteomes" id="UP000025227">
    <property type="component" value="Unplaced"/>
</dbReference>
<dbReference type="GO" id="GO:0016787">
    <property type="term" value="F:hydrolase activity"/>
    <property type="evidence" value="ECO:0007669"/>
    <property type="project" value="UniProtKB-KW"/>
</dbReference>
<evidence type="ECO:0000313" key="5">
    <source>
        <dbReference type="Proteomes" id="UP000025227"/>
    </source>
</evidence>
<feature type="region of interest" description="Disordered" evidence="3">
    <location>
        <begin position="1"/>
        <end position="33"/>
    </location>
</feature>
<evidence type="ECO:0000313" key="6">
    <source>
        <dbReference type="WBParaSite" id="HCON_00146810-00001"/>
    </source>
</evidence>
<name>A0A7I4YTZ8_HAECO</name>
<dbReference type="GO" id="GO:0031674">
    <property type="term" value="C:I band"/>
    <property type="evidence" value="ECO:0007669"/>
    <property type="project" value="TreeGrafter"/>
</dbReference>
<keyword evidence="4" id="KW-0812">Transmembrane</keyword>
<dbReference type="InterPro" id="IPR044929">
    <property type="entry name" value="DNA/RNA_non-sp_Endonuclease_sf"/>
</dbReference>
<evidence type="ECO:0000256" key="3">
    <source>
        <dbReference type="SAM" id="MobiDB-lite"/>
    </source>
</evidence>
<dbReference type="GO" id="GO:0016529">
    <property type="term" value="C:sarcoplasmic reticulum"/>
    <property type="evidence" value="ECO:0007669"/>
    <property type="project" value="TreeGrafter"/>
</dbReference>
<evidence type="ECO:0000256" key="4">
    <source>
        <dbReference type="SAM" id="Phobius"/>
    </source>
</evidence>
<keyword evidence="2" id="KW-0325">Glycoprotein</keyword>
<dbReference type="Pfam" id="PF01663">
    <property type="entry name" value="Phosphodiest"/>
    <property type="match status" value="1"/>
</dbReference>
<dbReference type="Gene3D" id="3.40.570.10">
    <property type="entry name" value="Extracellular Endonuclease, subunit A"/>
    <property type="match status" value="1"/>
</dbReference>
<dbReference type="PANTHER" id="PTHR10151:SF114">
    <property type="entry name" value="ECTONUCLEOTIDE PYROPHOSPHATASE_PHOSPHODIESTERASE C27A7.3"/>
    <property type="match status" value="1"/>
</dbReference>
<organism evidence="5 6">
    <name type="scientific">Haemonchus contortus</name>
    <name type="common">Barber pole worm</name>
    <dbReference type="NCBI Taxonomy" id="6289"/>
    <lineage>
        <taxon>Eukaryota</taxon>
        <taxon>Metazoa</taxon>
        <taxon>Ecdysozoa</taxon>
        <taxon>Nematoda</taxon>
        <taxon>Chromadorea</taxon>
        <taxon>Rhabditida</taxon>
        <taxon>Rhabditina</taxon>
        <taxon>Rhabditomorpha</taxon>
        <taxon>Strongyloidea</taxon>
        <taxon>Trichostrongylidae</taxon>
        <taxon>Haemonchus</taxon>
    </lineage>
</organism>
<accession>A0A7I4YTZ8</accession>
<feature type="compositionally biased region" description="Polar residues" evidence="3">
    <location>
        <begin position="15"/>
        <end position="28"/>
    </location>
</feature>
<evidence type="ECO:0000256" key="2">
    <source>
        <dbReference type="ARBA" id="ARBA00023180"/>
    </source>
</evidence>
<dbReference type="SUPFAM" id="SSF53649">
    <property type="entry name" value="Alkaline phosphatase-like"/>
    <property type="match status" value="1"/>
</dbReference>
<dbReference type="AlphaFoldDB" id="A0A7I4YTZ8"/>
<dbReference type="OrthoDB" id="415411at2759"/>